<sequence>MSHRAVIEAGPTAIRRLCCGAAEPEGSGAALEWIDDPVALVDGQPSELPELLRSVMACPESPASIEIIHPSWWPARRVQLFTTAAEALAEHVTTRPRSAVYDYAVVVEIADELVAVTGVGTVAEPRIGAAEDVAEAVARRIGDQEAVVIDAPLRVGGAAALATMIAERLPGECRIVDELPVSAPPAPQVPEPAGPARSGRRSWMSPAAAAAALGVVALGLRTHHDPAPAVALTYLVEGRVAVQVPAAWPVRRVAGGPGSPRTEVTSPIDPELVLHLTQAPAAGETLAAIAEPLQKALQLADAETPGVFIDFDPAGSRAGRPAVTYREVRSARQIDWTVLVDGPVRIGIGCQSGPDDALRAVCEQAVRSARAVS</sequence>
<name>A0ABU5YS84_9MYCO</name>
<gene>
    <name evidence="1" type="ORF">K5L39_02135</name>
</gene>
<dbReference type="RefSeq" id="WP_225397074.1">
    <property type="nucleotide sequence ID" value="NZ_JAYJJQ010000002.1"/>
</dbReference>
<evidence type="ECO:0000313" key="2">
    <source>
        <dbReference type="Proteomes" id="UP001299283"/>
    </source>
</evidence>
<dbReference type="EMBL" id="JAYJJQ010000002">
    <property type="protein sequence ID" value="MEB3067973.1"/>
    <property type="molecule type" value="Genomic_DNA"/>
</dbReference>
<keyword evidence="2" id="KW-1185">Reference proteome</keyword>
<comment type="caution">
    <text evidence="1">The sequence shown here is derived from an EMBL/GenBank/DDBJ whole genome shotgun (WGS) entry which is preliminary data.</text>
</comment>
<protein>
    <submittedName>
        <fullName evidence="1">Type VII secretion-associated protein</fullName>
    </submittedName>
</protein>
<evidence type="ECO:0000313" key="1">
    <source>
        <dbReference type="EMBL" id="MEB3067973.1"/>
    </source>
</evidence>
<dbReference type="Proteomes" id="UP001299283">
    <property type="component" value="Unassembled WGS sequence"/>
</dbReference>
<accession>A0ABU5YS84</accession>
<dbReference type="InterPro" id="IPR023840">
    <property type="entry name" value="T7SS_Rv3446c"/>
</dbReference>
<proteinExistence type="predicted"/>
<organism evidence="1 2">
    <name type="scientific">[Mycobacterium] vasticus</name>
    <dbReference type="NCBI Taxonomy" id="2875777"/>
    <lineage>
        <taxon>Bacteria</taxon>
        <taxon>Bacillati</taxon>
        <taxon>Actinomycetota</taxon>
        <taxon>Actinomycetes</taxon>
        <taxon>Mycobacteriales</taxon>
        <taxon>Mycobacteriaceae</taxon>
        <taxon>Mycolicibacter</taxon>
    </lineage>
</organism>
<reference evidence="1 2" key="1">
    <citation type="submission" date="2023-12" db="EMBL/GenBank/DDBJ databases">
        <title>Description of new species of Mycobacterium terrae complex isolated from sewage at the Sao Paulo Zoological Park Foundation in Brazil.</title>
        <authorList>
            <person name="Romagnoli C.L."/>
            <person name="Conceicao E.C."/>
            <person name="Machado E."/>
            <person name="Barreto L.B.P.F."/>
            <person name="Sharma A."/>
            <person name="Silva N.M."/>
            <person name="Marques L.E."/>
            <person name="Juliana M.A."/>
            <person name="Lourenco M.C.S."/>
            <person name="Digiampietri L.A."/>
            <person name="Suffys P.N."/>
            <person name="Viana-Niero C."/>
        </authorList>
    </citation>
    <scope>NUCLEOTIDE SEQUENCE [LARGE SCALE GENOMIC DNA]</scope>
    <source>
        <strain evidence="1 2">MYC017</strain>
    </source>
</reference>
<dbReference type="NCBIfam" id="TIGR03931">
    <property type="entry name" value="T7SS_Rv3446c"/>
    <property type="match status" value="1"/>
</dbReference>